<dbReference type="InterPro" id="IPR014001">
    <property type="entry name" value="Helicase_ATP-bd"/>
</dbReference>
<evidence type="ECO:0000256" key="3">
    <source>
        <dbReference type="ARBA" id="ARBA00005446"/>
    </source>
</evidence>
<comment type="catalytic activity">
    <reaction evidence="15">
        <text>Couples ATP hydrolysis with the unwinding of duplex DNA by translocating in the 3'-5' direction.</text>
        <dbReference type="EC" id="5.6.2.4"/>
    </reaction>
</comment>
<dbReference type="GO" id="GO:0006281">
    <property type="term" value="P:DNA repair"/>
    <property type="evidence" value="ECO:0007669"/>
    <property type="project" value="UniProtKB-KW"/>
</dbReference>
<comment type="similarity">
    <text evidence="3">Belongs to the helicase family. RecQ subfamily.</text>
</comment>
<comment type="cofactor">
    <cofactor evidence="2">
        <name>Zn(2+)</name>
        <dbReference type="ChEBI" id="CHEBI:29105"/>
    </cofactor>
</comment>
<evidence type="ECO:0000256" key="15">
    <source>
        <dbReference type="ARBA" id="ARBA00034617"/>
    </source>
</evidence>
<dbReference type="InterPro" id="IPR027417">
    <property type="entry name" value="P-loop_NTPase"/>
</dbReference>
<dbReference type="CDD" id="cd17920">
    <property type="entry name" value="DEXHc_RecQ"/>
    <property type="match status" value="1"/>
</dbReference>
<dbReference type="RefSeq" id="WP_213217534.1">
    <property type="nucleotide sequence ID" value="NZ_QTKU01000005.1"/>
</dbReference>
<dbReference type="InterPro" id="IPR018982">
    <property type="entry name" value="RQC_domain"/>
</dbReference>
<evidence type="ECO:0000259" key="18">
    <source>
        <dbReference type="PROSITE" id="PS50967"/>
    </source>
</evidence>
<dbReference type="GO" id="GO:0006310">
    <property type="term" value="P:DNA recombination"/>
    <property type="evidence" value="ECO:0007669"/>
    <property type="project" value="UniProtKB-UniRule"/>
</dbReference>
<evidence type="ECO:0000256" key="12">
    <source>
        <dbReference type="ARBA" id="ARBA00023172"/>
    </source>
</evidence>
<dbReference type="SUPFAM" id="SSF47819">
    <property type="entry name" value="HRDC-like"/>
    <property type="match status" value="1"/>
</dbReference>
<keyword evidence="14" id="KW-0413">Isomerase</keyword>
<keyword evidence="5" id="KW-0547">Nucleotide-binding</keyword>
<dbReference type="InterPro" id="IPR044876">
    <property type="entry name" value="HRDC_dom_sf"/>
</dbReference>
<proteinExistence type="inferred from homology"/>
<dbReference type="PANTHER" id="PTHR13710">
    <property type="entry name" value="DNA HELICASE RECQ FAMILY MEMBER"/>
    <property type="match status" value="1"/>
</dbReference>
<dbReference type="Pfam" id="PF00570">
    <property type="entry name" value="HRDC"/>
    <property type="match status" value="1"/>
</dbReference>
<evidence type="ECO:0000256" key="9">
    <source>
        <dbReference type="ARBA" id="ARBA00022833"/>
    </source>
</evidence>
<dbReference type="PROSITE" id="PS51194">
    <property type="entry name" value="HELICASE_CTER"/>
    <property type="match status" value="1"/>
</dbReference>
<dbReference type="SUPFAM" id="SSF52540">
    <property type="entry name" value="P-loop containing nucleoside triphosphate hydrolases"/>
    <property type="match status" value="2"/>
</dbReference>
<dbReference type="GO" id="GO:0009378">
    <property type="term" value="F:four-way junction helicase activity"/>
    <property type="evidence" value="ECO:0007669"/>
    <property type="project" value="TreeGrafter"/>
</dbReference>
<dbReference type="GO" id="GO:0030894">
    <property type="term" value="C:replisome"/>
    <property type="evidence" value="ECO:0007669"/>
    <property type="project" value="TreeGrafter"/>
</dbReference>
<dbReference type="InterPro" id="IPR011545">
    <property type="entry name" value="DEAD/DEAH_box_helicase_dom"/>
</dbReference>
<dbReference type="Pfam" id="PF00270">
    <property type="entry name" value="DEAD"/>
    <property type="match status" value="1"/>
</dbReference>
<evidence type="ECO:0000256" key="8">
    <source>
        <dbReference type="ARBA" id="ARBA00022806"/>
    </source>
</evidence>
<evidence type="ECO:0000259" key="20">
    <source>
        <dbReference type="PROSITE" id="PS51194"/>
    </source>
</evidence>
<evidence type="ECO:0000256" key="4">
    <source>
        <dbReference type="ARBA" id="ARBA00022723"/>
    </source>
</evidence>
<sequence length="625" mass="68455">MLASQPLPASAQDQSHSIGPHGTDPRDVLRDVFGYPDFRGRQAEVVDTLVQGKDAVVLFPTGAGKSLCFQIPALCRSGIGIVISPLIALMKDQVGALTGAGVAAAALNSSLSPDEQDAVRDKARSGELKLLYVTPERLASESFRRFLDTLEIALFAIDEAHCVSQWGHDFRPEYLSLAALGHRYPGVPRVALTATADPHTREDIIARLQLDTAEVFSTSFDRPNIRYEIVERTNQRQQLLDFLKRHKDESGIVYCLSRAKVEDISEWLNSKGVRALPYHAGLPADTRASNQDAFLLEEGLCLVATVAFGMGIDKPDVRFVAHLDLPSSVEAYYQETGRAGRDGAPSEAWMAYGMADMVQRRRMIAEGDAPDEIKRAENGKLNALLGICETSGCRRQALLAHFGETYPEPCGNCDTCLSPVETWDGTEAAQKFMSAVYRTEQRFGTGHVIDVLLGKETDKTTRFGHGTLSVYGIGQEHNAKVWQSVARQLVAAGLIDVDHANFGALVLTEEARAVFRGQRKVPLRKDRAASSLKKTRGARSASLADDLDPDDRLLFERLRRLRTQLARDAEVPPYVVFPDATLAGIAKARPGTYTSLLEVSGVGQSKLEKYGREFIEVVEAFEAGV</sequence>
<dbReference type="SMART" id="SM00341">
    <property type="entry name" value="HRDC"/>
    <property type="match status" value="1"/>
</dbReference>
<dbReference type="InterPro" id="IPR006293">
    <property type="entry name" value="DNA_helicase_ATP-dep_RecQ_bac"/>
</dbReference>
<dbReference type="GO" id="GO:0006260">
    <property type="term" value="P:DNA replication"/>
    <property type="evidence" value="ECO:0007669"/>
    <property type="project" value="InterPro"/>
</dbReference>
<evidence type="ECO:0000256" key="1">
    <source>
        <dbReference type="ARBA" id="ARBA00001946"/>
    </source>
</evidence>
<evidence type="ECO:0000256" key="16">
    <source>
        <dbReference type="NCBIfam" id="TIGR01389"/>
    </source>
</evidence>
<dbReference type="PANTHER" id="PTHR13710:SF105">
    <property type="entry name" value="ATP-DEPENDENT DNA HELICASE Q1"/>
    <property type="match status" value="1"/>
</dbReference>
<reference evidence="21" key="2">
    <citation type="journal article" date="2021" name="Microorganisms">
        <title>Bacterial Dimethylsulfoniopropionate Biosynthesis in the East China Sea.</title>
        <authorList>
            <person name="Liu J."/>
            <person name="Zhang Y."/>
            <person name="Liu J."/>
            <person name="Zhong H."/>
            <person name="Williams B.T."/>
            <person name="Zheng Y."/>
            <person name="Curson A.R.J."/>
            <person name="Sun C."/>
            <person name="Sun H."/>
            <person name="Song D."/>
            <person name="Wagner Mackenzie B."/>
            <person name="Bermejo Martinez A."/>
            <person name="Todd J.D."/>
            <person name="Zhang X.H."/>
        </authorList>
    </citation>
    <scope>NUCLEOTIDE SEQUENCE</scope>
    <source>
        <strain evidence="21">AESS21</strain>
    </source>
</reference>
<dbReference type="SMART" id="SM00490">
    <property type="entry name" value="HELICc"/>
    <property type="match status" value="1"/>
</dbReference>
<dbReference type="InterPro" id="IPR032284">
    <property type="entry name" value="RecQ_Zn-bd"/>
</dbReference>
<dbReference type="Pfam" id="PF00271">
    <property type="entry name" value="Helicase_C"/>
    <property type="match status" value="1"/>
</dbReference>
<evidence type="ECO:0000256" key="14">
    <source>
        <dbReference type="ARBA" id="ARBA00023235"/>
    </source>
</evidence>
<dbReference type="GO" id="GO:0043138">
    <property type="term" value="F:3'-5' DNA helicase activity"/>
    <property type="evidence" value="ECO:0007669"/>
    <property type="project" value="UniProtKB-EC"/>
</dbReference>
<dbReference type="GO" id="GO:0003677">
    <property type="term" value="F:DNA binding"/>
    <property type="evidence" value="ECO:0007669"/>
    <property type="project" value="UniProtKB-KW"/>
</dbReference>
<evidence type="ECO:0000256" key="2">
    <source>
        <dbReference type="ARBA" id="ARBA00001947"/>
    </source>
</evidence>
<comment type="cofactor">
    <cofactor evidence="1">
        <name>Mg(2+)</name>
        <dbReference type="ChEBI" id="CHEBI:18420"/>
    </cofactor>
</comment>
<dbReference type="Gene3D" id="3.40.50.300">
    <property type="entry name" value="P-loop containing nucleotide triphosphate hydrolases"/>
    <property type="match status" value="2"/>
</dbReference>
<dbReference type="SMART" id="SM00956">
    <property type="entry name" value="RQC"/>
    <property type="match status" value="1"/>
</dbReference>
<dbReference type="GO" id="GO:0046872">
    <property type="term" value="F:metal ion binding"/>
    <property type="evidence" value="ECO:0007669"/>
    <property type="project" value="UniProtKB-KW"/>
</dbReference>
<dbReference type="Gene3D" id="1.10.10.10">
    <property type="entry name" value="Winged helix-like DNA-binding domain superfamily/Winged helix DNA-binding domain"/>
    <property type="match status" value="1"/>
</dbReference>
<dbReference type="EMBL" id="QTKU01000005">
    <property type="protein sequence ID" value="MBS8262249.1"/>
    <property type="molecule type" value="Genomic_DNA"/>
</dbReference>
<feature type="domain" description="Helicase ATP-binding" evidence="19">
    <location>
        <begin position="46"/>
        <end position="214"/>
    </location>
</feature>
<comment type="caution">
    <text evidence="21">The sequence shown here is derived from an EMBL/GenBank/DDBJ whole genome shotgun (WGS) entry which is preliminary data.</text>
</comment>
<evidence type="ECO:0000256" key="10">
    <source>
        <dbReference type="ARBA" id="ARBA00022840"/>
    </source>
</evidence>
<dbReference type="AlphaFoldDB" id="A0A944CGI8"/>
<evidence type="ECO:0000313" key="22">
    <source>
        <dbReference type="Proteomes" id="UP000705379"/>
    </source>
</evidence>
<organism evidence="21 22">
    <name type="scientific">Roseibium polysiphoniae</name>
    <dbReference type="NCBI Taxonomy" id="2571221"/>
    <lineage>
        <taxon>Bacteria</taxon>
        <taxon>Pseudomonadati</taxon>
        <taxon>Pseudomonadota</taxon>
        <taxon>Alphaproteobacteria</taxon>
        <taxon>Hyphomicrobiales</taxon>
        <taxon>Stappiaceae</taxon>
        <taxon>Roseibium</taxon>
    </lineage>
</organism>
<dbReference type="GO" id="GO:0016787">
    <property type="term" value="F:hydrolase activity"/>
    <property type="evidence" value="ECO:0007669"/>
    <property type="project" value="UniProtKB-KW"/>
</dbReference>
<dbReference type="GO" id="GO:0043590">
    <property type="term" value="C:bacterial nucleoid"/>
    <property type="evidence" value="ECO:0007669"/>
    <property type="project" value="TreeGrafter"/>
</dbReference>
<dbReference type="Proteomes" id="UP000705379">
    <property type="component" value="Unassembled WGS sequence"/>
</dbReference>
<dbReference type="Pfam" id="PF16124">
    <property type="entry name" value="RecQ_Zn_bind"/>
    <property type="match status" value="1"/>
</dbReference>
<dbReference type="InterPro" id="IPR036388">
    <property type="entry name" value="WH-like_DNA-bd_sf"/>
</dbReference>
<protein>
    <recommendedName>
        <fullName evidence="16">DNA helicase RecQ</fullName>
        <ecNumber evidence="16">5.6.2.4</ecNumber>
    </recommendedName>
</protein>
<dbReference type="FunFam" id="1.10.10.10:FF:000175">
    <property type="entry name" value="ATP-dependent DNA helicase RecQ"/>
    <property type="match status" value="1"/>
</dbReference>
<keyword evidence="4" id="KW-0479">Metal-binding</keyword>
<dbReference type="InterPro" id="IPR010997">
    <property type="entry name" value="HRDC-like_sf"/>
</dbReference>
<evidence type="ECO:0000256" key="7">
    <source>
        <dbReference type="ARBA" id="ARBA00022801"/>
    </source>
</evidence>
<keyword evidence="10" id="KW-0067">ATP-binding</keyword>
<dbReference type="EC" id="5.6.2.4" evidence="16"/>
<dbReference type="FunFam" id="3.40.50.300:FF:001389">
    <property type="entry name" value="ATP-dependent DNA helicase RecQ"/>
    <property type="match status" value="1"/>
</dbReference>
<evidence type="ECO:0000256" key="6">
    <source>
        <dbReference type="ARBA" id="ARBA00022763"/>
    </source>
</evidence>
<accession>A0A944CGI8</accession>
<evidence type="ECO:0000256" key="17">
    <source>
        <dbReference type="SAM" id="MobiDB-lite"/>
    </source>
</evidence>
<gene>
    <name evidence="21" type="primary">recQ</name>
    <name evidence="21" type="ORF">DYI23_18620</name>
</gene>
<dbReference type="NCBIfam" id="TIGR00614">
    <property type="entry name" value="recQ_fam"/>
    <property type="match status" value="1"/>
</dbReference>
<dbReference type="SMART" id="SM00487">
    <property type="entry name" value="DEXDc"/>
    <property type="match status" value="1"/>
</dbReference>
<dbReference type="GO" id="GO:0005737">
    <property type="term" value="C:cytoplasm"/>
    <property type="evidence" value="ECO:0007669"/>
    <property type="project" value="TreeGrafter"/>
</dbReference>
<feature type="region of interest" description="Disordered" evidence="17">
    <location>
        <begin position="1"/>
        <end position="26"/>
    </location>
</feature>
<feature type="domain" description="Helicase C-terminal" evidence="20">
    <location>
        <begin position="235"/>
        <end position="381"/>
    </location>
</feature>
<evidence type="ECO:0000256" key="13">
    <source>
        <dbReference type="ARBA" id="ARBA00023204"/>
    </source>
</evidence>
<keyword evidence="6" id="KW-0227">DNA damage</keyword>
<keyword evidence="8 21" id="KW-0347">Helicase</keyword>
<keyword evidence="7 21" id="KW-0378">Hydrolase</keyword>
<dbReference type="GO" id="GO:0005524">
    <property type="term" value="F:ATP binding"/>
    <property type="evidence" value="ECO:0007669"/>
    <property type="project" value="UniProtKB-KW"/>
</dbReference>
<keyword evidence="13" id="KW-0234">DNA repair</keyword>
<dbReference type="InterPro" id="IPR004589">
    <property type="entry name" value="DNA_helicase_ATP-dep_RecQ"/>
</dbReference>
<evidence type="ECO:0000259" key="19">
    <source>
        <dbReference type="PROSITE" id="PS51192"/>
    </source>
</evidence>
<dbReference type="InterPro" id="IPR002121">
    <property type="entry name" value="HRDC_dom"/>
</dbReference>
<dbReference type="NCBIfam" id="TIGR01389">
    <property type="entry name" value="recQ"/>
    <property type="match status" value="1"/>
</dbReference>
<evidence type="ECO:0000256" key="11">
    <source>
        <dbReference type="ARBA" id="ARBA00023125"/>
    </source>
</evidence>
<keyword evidence="12" id="KW-0233">DNA recombination</keyword>
<dbReference type="PROSITE" id="PS51192">
    <property type="entry name" value="HELICASE_ATP_BIND_1"/>
    <property type="match status" value="1"/>
</dbReference>
<dbReference type="Gene3D" id="1.10.150.80">
    <property type="entry name" value="HRDC domain"/>
    <property type="match status" value="1"/>
</dbReference>
<evidence type="ECO:0000256" key="5">
    <source>
        <dbReference type="ARBA" id="ARBA00022741"/>
    </source>
</evidence>
<dbReference type="FunFam" id="3.40.50.300:FF:000156">
    <property type="entry name" value="ATP-dependent DNA helicase recQ"/>
    <property type="match status" value="1"/>
</dbReference>
<dbReference type="InterPro" id="IPR001650">
    <property type="entry name" value="Helicase_C-like"/>
</dbReference>
<feature type="domain" description="HRDC" evidence="18">
    <location>
        <begin position="548"/>
        <end position="625"/>
    </location>
</feature>
<keyword evidence="11" id="KW-0238">DNA-binding</keyword>
<reference evidence="21" key="1">
    <citation type="submission" date="2018-08" db="EMBL/GenBank/DDBJ databases">
        <authorList>
            <person name="Jin W."/>
            <person name="Wang H."/>
            <person name="Yang Y."/>
            <person name="Li M."/>
            <person name="Liu J."/>
        </authorList>
    </citation>
    <scope>NUCLEOTIDE SEQUENCE</scope>
    <source>
        <strain evidence="21">AESS21</strain>
    </source>
</reference>
<name>A0A944CGI8_9HYPH</name>
<dbReference type="CDD" id="cd18794">
    <property type="entry name" value="SF2_C_RecQ"/>
    <property type="match status" value="1"/>
</dbReference>
<keyword evidence="9" id="KW-0862">Zinc</keyword>
<dbReference type="GO" id="GO:0009432">
    <property type="term" value="P:SOS response"/>
    <property type="evidence" value="ECO:0007669"/>
    <property type="project" value="UniProtKB-UniRule"/>
</dbReference>
<evidence type="ECO:0000313" key="21">
    <source>
        <dbReference type="EMBL" id="MBS8262249.1"/>
    </source>
</evidence>
<dbReference type="PROSITE" id="PS50967">
    <property type="entry name" value="HRDC"/>
    <property type="match status" value="1"/>
</dbReference>
<dbReference type="Pfam" id="PF09382">
    <property type="entry name" value="RQC"/>
    <property type="match status" value="1"/>
</dbReference>